<dbReference type="Proteomes" id="UP000181941">
    <property type="component" value="Unassembled WGS sequence"/>
</dbReference>
<organism evidence="1 2">
    <name type="scientific">Candidatus Magasanikbacteria bacterium CG1_02_32_51</name>
    <dbReference type="NCBI Taxonomy" id="1805238"/>
    <lineage>
        <taxon>Bacteria</taxon>
        <taxon>Candidatus Magasanikiibacteriota</taxon>
    </lineage>
</organism>
<dbReference type="EMBL" id="MNVC01000012">
    <property type="protein sequence ID" value="OIO20074.1"/>
    <property type="molecule type" value="Genomic_DNA"/>
</dbReference>
<evidence type="ECO:0000313" key="2">
    <source>
        <dbReference type="Proteomes" id="UP000181941"/>
    </source>
</evidence>
<gene>
    <name evidence="1" type="ORF">AUJ23_00760</name>
</gene>
<comment type="caution">
    <text evidence="1">The sequence shown here is derived from an EMBL/GenBank/DDBJ whole genome shotgun (WGS) entry which is preliminary data.</text>
</comment>
<dbReference type="AlphaFoldDB" id="A0A1J4U6D1"/>
<evidence type="ECO:0000313" key="1">
    <source>
        <dbReference type="EMBL" id="OIO20074.1"/>
    </source>
</evidence>
<reference evidence="1 2" key="1">
    <citation type="journal article" date="2016" name="Environ. Microbiol.">
        <title>Genomic resolution of a cold subsurface aquifer community provides metabolic insights for novel microbes adapted to high CO concentrations.</title>
        <authorList>
            <person name="Probst A.J."/>
            <person name="Castelle C.J."/>
            <person name="Singh A."/>
            <person name="Brown C.T."/>
            <person name="Anantharaman K."/>
            <person name="Sharon I."/>
            <person name="Hug L.A."/>
            <person name="Burstein D."/>
            <person name="Emerson J.B."/>
            <person name="Thomas B.C."/>
            <person name="Banfield J.F."/>
        </authorList>
    </citation>
    <scope>NUCLEOTIDE SEQUENCE [LARGE SCALE GENOMIC DNA]</scope>
    <source>
        <strain evidence="1">CG1_02_32_51</strain>
    </source>
</reference>
<protein>
    <submittedName>
        <fullName evidence="1">Uncharacterized protein</fullName>
    </submittedName>
</protein>
<name>A0A1J4U6D1_9BACT</name>
<accession>A0A1J4U6D1</accession>
<sequence length="156" mass="18056">MNRESIDVSLDAARDIFPPERCGQIIPASDVQRTHDRLKTVFAITVRRIISMRRDEVDQIDVELLLDVIAELELDVRAFVSELFVGRFHVLIERLHVVIERAIREDCTEVTAIRHVDVDQVVLGLNLRLVPTLITTKHEDGAVKDRIHRFHHYSFT</sequence>
<proteinExistence type="predicted"/>